<comment type="caution">
    <text evidence="2">The sequence shown here is derived from an EMBL/GenBank/DDBJ whole genome shotgun (WGS) entry which is preliminary data.</text>
</comment>
<evidence type="ECO:0000259" key="1">
    <source>
        <dbReference type="PROSITE" id="PS50943"/>
    </source>
</evidence>
<dbReference type="Gene3D" id="1.10.260.40">
    <property type="entry name" value="lambda repressor-like DNA-binding domains"/>
    <property type="match status" value="1"/>
</dbReference>
<feature type="domain" description="HTH cro/C1-type" evidence="1">
    <location>
        <begin position="21"/>
        <end position="75"/>
    </location>
</feature>
<organism evidence="2 3">
    <name type="scientific">Flavivirga jejuensis</name>
    <dbReference type="NCBI Taxonomy" id="870487"/>
    <lineage>
        <taxon>Bacteria</taxon>
        <taxon>Pseudomonadati</taxon>
        <taxon>Bacteroidota</taxon>
        <taxon>Flavobacteriia</taxon>
        <taxon>Flavobacteriales</taxon>
        <taxon>Flavobacteriaceae</taxon>
        <taxon>Flavivirga</taxon>
    </lineage>
</organism>
<dbReference type="Pfam" id="PF01381">
    <property type="entry name" value="HTH_3"/>
    <property type="match status" value="1"/>
</dbReference>
<dbReference type="RefSeq" id="WP_303302818.1">
    <property type="nucleotide sequence ID" value="NZ_BAABDA010000050.1"/>
</dbReference>
<protein>
    <submittedName>
        <fullName evidence="2">Helix-turn-helix transcriptional regulator</fullName>
    </submittedName>
</protein>
<dbReference type="InterPro" id="IPR010982">
    <property type="entry name" value="Lambda_DNA-bd_dom_sf"/>
</dbReference>
<dbReference type="EMBL" id="JAUOEL010000005">
    <property type="protein sequence ID" value="MDO5975608.1"/>
    <property type="molecule type" value="Genomic_DNA"/>
</dbReference>
<sequence>MRFDYPSKTRDDFLKEVVSQLRNKRIELGISQQDLNHKLGMADFLVTKWENGIRTPLAYHLYCWADALGCKLTTLDKTTVYDDEINRE</sequence>
<dbReference type="SMART" id="SM00530">
    <property type="entry name" value="HTH_XRE"/>
    <property type="match status" value="1"/>
</dbReference>
<proteinExistence type="predicted"/>
<gene>
    <name evidence="2" type="ORF">Q4Q40_15550</name>
</gene>
<dbReference type="Proteomes" id="UP001176806">
    <property type="component" value="Unassembled WGS sequence"/>
</dbReference>
<reference evidence="2" key="1">
    <citation type="submission" date="2023-07" db="EMBL/GenBank/DDBJ databases">
        <title>Two novel species in the genus Flavivirga.</title>
        <authorList>
            <person name="Kwon K."/>
        </authorList>
    </citation>
    <scope>NUCLEOTIDE SEQUENCE</scope>
    <source>
        <strain evidence="2">KACC 14158</strain>
    </source>
</reference>
<dbReference type="CDD" id="cd00093">
    <property type="entry name" value="HTH_XRE"/>
    <property type="match status" value="1"/>
</dbReference>
<evidence type="ECO:0000313" key="3">
    <source>
        <dbReference type="Proteomes" id="UP001176806"/>
    </source>
</evidence>
<dbReference type="PROSITE" id="PS50943">
    <property type="entry name" value="HTH_CROC1"/>
    <property type="match status" value="1"/>
</dbReference>
<keyword evidence="3" id="KW-1185">Reference proteome</keyword>
<evidence type="ECO:0000313" key="2">
    <source>
        <dbReference type="EMBL" id="MDO5975608.1"/>
    </source>
</evidence>
<dbReference type="InterPro" id="IPR001387">
    <property type="entry name" value="Cro/C1-type_HTH"/>
</dbReference>
<name>A0ABT8WR30_9FLAO</name>
<accession>A0ABT8WR30</accession>
<dbReference type="SUPFAM" id="SSF47413">
    <property type="entry name" value="lambda repressor-like DNA-binding domains"/>
    <property type="match status" value="1"/>
</dbReference>